<dbReference type="AlphaFoldDB" id="A4KVF8"/>
<name>A4KVF8_SINMM</name>
<proteinExistence type="predicted"/>
<gene>
    <name evidence="1" type="primary">orf53</name>
</gene>
<sequence>MDDLAGQPVSSTYLELWCRTFDESFVTLSKPREMAFHSGFTGQRAERQWKDRLKSLRDLGFIMLEEGPSGPFSYALVLNPYQVIKKLYDAGTPGLRADKYNALHERAIEIDDDSLAPPKCSRLPT</sequence>
<dbReference type="EMBL" id="EF066650">
    <property type="protein sequence ID" value="ABN47059.1"/>
    <property type="molecule type" value="Genomic_DNA"/>
</dbReference>
<evidence type="ECO:0000313" key="1">
    <source>
        <dbReference type="EMBL" id="ABN47059.1"/>
    </source>
</evidence>
<organism evidence="1 2">
    <name type="scientific">Sinorhizobium meliloti (strain SM11)</name>
    <dbReference type="NCBI Taxonomy" id="707241"/>
    <lineage>
        <taxon>Bacteria</taxon>
        <taxon>Pseudomonadati</taxon>
        <taxon>Pseudomonadota</taxon>
        <taxon>Alphaproteobacteria</taxon>
        <taxon>Hyphomicrobiales</taxon>
        <taxon>Rhizobiaceae</taxon>
        <taxon>Sinorhizobium/Ensifer group</taxon>
        <taxon>Sinorhizobium</taxon>
    </lineage>
</organism>
<geneLocation type="plasmid" evidence="1 2">
    <name>pSmeSM11b</name>
</geneLocation>
<protein>
    <submittedName>
        <fullName evidence="1">Uncharacterized protein</fullName>
    </submittedName>
</protein>
<reference evidence="1 2" key="1">
    <citation type="journal article" date="2007" name="FEMS Microbiol. Lett.">
        <title>Sequence analysis of the 181-kb accessory plasmid pSmeSM11b, isolated from a dominant Sinorhizobium meliloti strain identified during a long-term field release experiment.</title>
        <authorList>
            <person name="Stiens M."/>
            <person name="Schneiker S."/>
            <person name="Puhler A."/>
            <person name="Schluter A."/>
        </authorList>
    </citation>
    <scope>NUCLEOTIDE SEQUENCE [LARGE SCALE GENOMIC DNA]</scope>
    <source>
        <strain evidence="1 2">SM11</strain>
        <plasmid evidence="2">pSmeSM11b</plasmid>
    </source>
</reference>
<reference evidence="2" key="2">
    <citation type="journal article" date="2011" name="J. Biotechnol.">
        <title>The complete genome sequence of the dominant Sinorhizobium meliloti field isolate SM11 extends the S. meliloti pan-genome.</title>
        <authorList>
            <person name="Schneiker-Bekel S."/>
            <person name="Wibberg D."/>
            <person name="Bekel T."/>
            <person name="Blom J."/>
            <person name="Linke B."/>
            <person name="Neuweger H."/>
            <person name="Stiens M."/>
            <person name="Vorholter F.J."/>
            <person name="Weidner S."/>
            <person name="Goesmann A."/>
            <person name="Puhler A."/>
            <person name="Schluter A."/>
        </authorList>
    </citation>
    <scope>NUCLEOTIDE SEQUENCE [LARGE SCALE GENOMIC DNA]</scope>
    <source>
        <strain evidence="2">SM11</strain>
        <plasmid evidence="2">pSmeSM11b</plasmid>
    </source>
</reference>
<evidence type="ECO:0000313" key="2">
    <source>
        <dbReference type="Proteomes" id="UP000009045"/>
    </source>
</evidence>
<keyword evidence="1" id="KW-0614">Plasmid</keyword>
<accession>A4KVF8</accession>
<dbReference type="Proteomes" id="UP000009045">
    <property type="component" value="Plasmid pSmeSM11b"/>
</dbReference>